<dbReference type="AlphaFoldDB" id="A0A833H1M1"/>
<protein>
    <submittedName>
        <fullName evidence="1">Type II toxin-antitoxin system HicB family antitoxin</fullName>
    </submittedName>
</protein>
<accession>A0A833H1M1</accession>
<dbReference type="OrthoDB" id="573854at2"/>
<gene>
    <name evidence="1" type="ORF">F9K24_12180</name>
</gene>
<dbReference type="InterPro" id="IPR035069">
    <property type="entry name" value="TTHA1013/TTHA0281-like"/>
</dbReference>
<proteinExistence type="predicted"/>
<evidence type="ECO:0000313" key="2">
    <source>
        <dbReference type="Proteomes" id="UP000460298"/>
    </source>
</evidence>
<name>A0A833H1M1_9LEPT</name>
<comment type="caution">
    <text evidence="1">The sequence shown here is derived from an EMBL/GenBank/DDBJ whole genome shotgun (WGS) entry which is preliminary data.</text>
</comment>
<dbReference type="InterPro" id="IPR055811">
    <property type="entry name" value="DUF7387"/>
</dbReference>
<dbReference type="EMBL" id="WBUI01000011">
    <property type="protein sequence ID" value="KAB2932034.1"/>
    <property type="molecule type" value="Genomic_DNA"/>
</dbReference>
<dbReference type="Pfam" id="PF24113">
    <property type="entry name" value="DUF7387"/>
    <property type="match status" value="1"/>
</dbReference>
<evidence type="ECO:0000313" key="1">
    <source>
        <dbReference type="EMBL" id="KAB2932034.1"/>
    </source>
</evidence>
<dbReference type="RefSeq" id="WP_002770219.1">
    <property type="nucleotide sequence ID" value="NZ_JQDG01000013.1"/>
</dbReference>
<dbReference type="Gene3D" id="3.30.160.250">
    <property type="match status" value="1"/>
</dbReference>
<sequence length="68" mass="7372">MKRSFSASVTKEDGIYVAQCLEVDIASQGSSPEESLANLQEALALYFEDPRPTITPDIKKIEVEIGAA</sequence>
<reference evidence="1 2" key="1">
    <citation type="submission" date="2019-10" db="EMBL/GenBank/DDBJ databases">
        <title>Extracellular Electron Transfer in a Candidatus Methanoperedens spp. Enrichment Culture.</title>
        <authorList>
            <person name="Berger S."/>
            <person name="Rangel Shaw D."/>
            <person name="Berben T."/>
            <person name="In 'T Zandt M."/>
            <person name="Frank J."/>
            <person name="Reimann J."/>
            <person name="Jetten M.S.M."/>
            <person name="Welte C.U."/>
        </authorList>
    </citation>
    <scope>NUCLEOTIDE SEQUENCE [LARGE SCALE GENOMIC DNA]</scope>
    <source>
        <strain evidence="1">SB12</strain>
    </source>
</reference>
<dbReference type="SUPFAM" id="SSF143100">
    <property type="entry name" value="TTHA1013/TTHA0281-like"/>
    <property type="match status" value="1"/>
</dbReference>
<dbReference type="Proteomes" id="UP000460298">
    <property type="component" value="Unassembled WGS sequence"/>
</dbReference>
<organism evidence="1 2">
    <name type="scientific">Leptonema illini</name>
    <dbReference type="NCBI Taxonomy" id="183"/>
    <lineage>
        <taxon>Bacteria</taxon>
        <taxon>Pseudomonadati</taxon>
        <taxon>Spirochaetota</taxon>
        <taxon>Spirochaetia</taxon>
        <taxon>Leptospirales</taxon>
        <taxon>Leptospiraceae</taxon>
        <taxon>Leptonema</taxon>
    </lineage>
</organism>